<keyword evidence="5 8" id="KW-0812">Transmembrane</keyword>
<dbReference type="AlphaFoldDB" id="A0A9D1EGJ7"/>
<evidence type="ECO:0000256" key="2">
    <source>
        <dbReference type="ARBA" id="ARBA00005540"/>
    </source>
</evidence>
<keyword evidence="3" id="KW-0813">Transport</keyword>
<feature type="transmembrane region" description="Helical" evidence="8">
    <location>
        <begin position="215"/>
        <end position="239"/>
    </location>
</feature>
<comment type="similarity">
    <text evidence="2">Belongs to the prokaryotic riboflavin transporter (P-RFT) (TC 2.A.87) family.</text>
</comment>
<comment type="subcellular location">
    <subcellularLocation>
        <location evidence="1">Cell membrane</location>
        <topology evidence="1">Multi-pass membrane protein</topology>
    </subcellularLocation>
</comment>
<dbReference type="InterPro" id="IPR024529">
    <property type="entry name" value="ECF_trnsprt_substrate-spec"/>
</dbReference>
<keyword evidence="6 8" id="KW-1133">Transmembrane helix</keyword>
<dbReference type="Proteomes" id="UP000824201">
    <property type="component" value="Unassembled WGS sequence"/>
</dbReference>
<evidence type="ECO:0000313" key="10">
    <source>
        <dbReference type="Proteomes" id="UP000824201"/>
    </source>
</evidence>
<sequence length="250" mass="27491">MEHLKLILTQAQQNLFFLLMVAGISLVIYCVSYGAQVLIDHQSHMIKCNTFGTTTSTRRIAAIGMFSAISVILMYFEFPLPFLAPGFYKLDFSEIPVLICGFAFGPAAGVIVELLKVILHILLKGTSTAFVGDFANFAVGCSFIVPATIVYYWKKTKKHAILGCILGTLTITIFGTIFNALYLLPQFSKLFGLPLDQIIAQGSAIFHGVTNLTTFVIFCVAPLNLLKGLLVSIAVMIIYKPISRILHQKM</sequence>
<organism evidence="9 10">
    <name type="scientific">Candidatus Fimimorpha faecalis</name>
    <dbReference type="NCBI Taxonomy" id="2840824"/>
    <lineage>
        <taxon>Bacteria</taxon>
        <taxon>Bacillati</taxon>
        <taxon>Bacillota</taxon>
        <taxon>Clostridia</taxon>
        <taxon>Eubacteriales</taxon>
        <taxon>Candidatus Fimimorpha</taxon>
    </lineage>
</organism>
<dbReference type="EMBL" id="DVHN01000193">
    <property type="protein sequence ID" value="HIR89976.1"/>
    <property type="molecule type" value="Genomic_DNA"/>
</dbReference>
<gene>
    <name evidence="9" type="ORF">IAC96_13610</name>
</gene>
<name>A0A9D1EGJ7_9FIRM</name>
<dbReference type="Pfam" id="PF12822">
    <property type="entry name" value="ECF_trnsprt"/>
    <property type="match status" value="1"/>
</dbReference>
<dbReference type="GO" id="GO:0005886">
    <property type="term" value="C:plasma membrane"/>
    <property type="evidence" value="ECO:0007669"/>
    <property type="project" value="UniProtKB-SubCell"/>
</dbReference>
<dbReference type="PANTHER" id="PTHR38438">
    <property type="entry name" value="RIBOFLAVIN TRANSPORTER RIBU"/>
    <property type="match status" value="1"/>
</dbReference>
<evidence type="ECO:0000256" key="5">
    <source>
        <dbReference type="ARBA" id="ARBA00022692"/>
    </source>
</evidence>
<feature type="transmembrane region" description="Helical" evidence="8">
    <location>
        <begin position="15"/>
        <end position="39"/>
    </location>
</feature>
<dbReference type="PANTHER" id="PTHR38438:SF1">
    <property type="entry name" value="RIBOFLAVIN TRANSPORTER RIBU"/>
    <property type="match status" value="1"/>
</dbReference>
<evidence type="ECO:0000256" key="8">
    <source>
        <dbReference type="SAM" id="Phobius"/>
    </source>
</evidence>
<evidence type="ECO:0000256" key="3">
    <source>
        <dbReference type="ARBA" id="ARBA00022448"/>
    </source>
</evidence>
<comment type="caution">
    <text evidence="9">The sequence shown here is derived from an EMBL/GenBank/DDBJ whole genome shotgun (WGS) entry which is preliminary data.</text>
</comment>
<accession>A0A9D1EGJ7</accession>
<dbReference type="InterPro" id="IPR025720">
    <property type="entry name" value="RibU"/>
</dbReference>
<dbReference type="Gene3D" id="1.10.1760.20">
    <property type="match status" value="1"/>
</dbReference>
<evidence type="ECO:0000256" key="1">
    <source>
        <dbReference type="ARBA" id="ARBA00004651"/>
    </source>
</evidence>
<keyword evidence="7 8" id="KW-0472">Membrane</keyword>
<feature type="transmembrane region" description="Helical" evidence="8">
    <location>
        <begin position="134"/>
        <end position="153"/>
    </location>
</feature>
<feature type="transmembrane region" description="Helical" evidence="8">
    <location>
        <begin position="60"/>
        <end position="76"/>
    </location>
</feature>
<feature type="transmembrane region" description="Helical" evidence="8">
    <location>
        <begin position="96"/>
        <end position="122"/>
    </location>
</feature>
<protein>
    <submittedName>
        <fullName evidence="9">ECF transporter S component</fullName>
    </submittedName>
</protein>
<reference evidence="9" key="1">
    <citation type="submission" date="2020-10" db="EMBL/GenBank/DDBJ databases">
        <authorList>
            <person name="Gilroy R."/>
        </authorList>
    </citation>
    <scope>NUCLEOTIDE SEQUENCE</scope>
    <source>
        <strain evidence="9">ChiW13-3771</strain>
    </source>
</reference>
<evidence type="ECO:0000256" key="4">
    <source>
        <dbReference type="ARBA" id="ARBA00022475"/>
    </source>
</evidence>
<reference evidence="9" key="2">
    <citation type="journal article" date="2021" name="PeerJ">
        <title>Extensive microbial diversity within the chicken gut microbiome revealed by metagenomics and culture.</title>
        <authorList>
            <person name="Gilroy R."/>
            <person name="Ravi A."/>
            <person name="Getino M."/>
            <person name="Pursley I."/>
            <person name="Horton D.L."/>
            <person name="Alikhan N.F."/>
            <person name="Baker D."/>
            <person name="Gharbi K."/>
            <person name="Hall N."/>
            <person name="Watson M."/>
            <person name="Adriaenssens E.M."/>
            <person name="Foster-Nyarko E."/>
            <person name="Jarju S."/>
            <person name="Secka A."/>
            <person name="Antonio M."/>
            <person name="Oren A."/>
            <person name="Chaudhuri R.R."/>
            <person name="La Ragione R."/>
            <person name="Hildebrand F."/>
            <person name="Pallen M.J."/>
        </authorList>
    </citation>
    <scope>NUCLEOTIDE SEQUENCE</scope>
    <source>
        <strain evidence="9">ChiW13-3771</strain>
    </source>
</reference>
<proteinExistence type="inferred from homology"/>
<evidence type="ECO:0000313" key="9">
    <source>
        <dbReference type="EMBL" id="HIR89976.1"/>
    </source>
</evidence>
<keyword evidence="4" id="KW-1003">Cell membrane</keyword>
<feature type="transmembrane region" description="Helical" evidence="8">
    <location>
        <begin position="159"/>
        <end position="183"/>
    </location>
</feature>
<evidence type="ECO:0000256" key="7">
    <source>
        <dbReference type="ARBA" id="ARBA00023136"/>
    </source>
</evidence>
<evidence type="ECO:0000256" key="6">
    <source>
        <dbReference type="ARBA" id="ARBA00022989"/>
    </source>
</evidence>
<dbReference type="GO" id="GO:0032217">
    <property type="term" value="F:riboflavin transmembrane transporter activity"/>
    <property type="evidence" value="ECO:0007669"/>
    <property type="project" value="InterPro"/>
</dbReference>